<gene>
    <name evidence="2" type="ORF">Psi01_68640</name>
</gene>
<keyword evidence="3" id="KW-1185">Reference proteome</keyword>
<protein>
    <submittedName>
        <fullName evidence="2">Transporter</fullName>
    </submittedName>
</protein>
<evidence type="ECO:0000256" key="1">
    <source>
        <dbReference type="SAM" id="Phobius"/>
    </source>
</evidence>
<feature type="transmembrane region" description="Helical" evidence="1">
    <location>
        <begin position="141"/>
        <end position="168"/>
    </location>
</feature>
<dbReference type="InterPro" id="IPR010390">
    <property type="entry name" value="ABC-2_transporter-like"/>
</dbReference>
<keyword evidence="1" id="KW-0812">Transmembrane</keyword>
<sequence length="262" mass="28746">MVRTYLLLAWTWMRASAQYPVSFALMTLGSFTLTGLDVAGIWIIFEHTESLGGFGLFEVMFLYGTSGLSFALADMLFGNVERLSQHVRAGSFDTMLIRPTGAFVQMATDRFGVQRLGRIAQAALVLGISLPRLDLSWSRMWMVPLMVACGLVIFTSIFALGGALQFLLTDAPEVANAFTYGGSTLTQYPLSIYGGELVKGVTFIVPLAFVNWQPALYVLDREDPFGLPYWLRFVAPVAAVLLAVAAALAWRAGIRRYRSTGS</sequence>
<evidence type="ECO:0000313" key="2">
    <source>
        <dbReference type="EMBL" id="GIH96234.1"/>
    </source>
</evidence>
<dbReference type="Pfam" id="PF06182">
    <property type="entry name" value="ABC2_membrane_6"/>
    <property type="match status" value="1"/>
</dbReference>
<dbReference type="Proteomes" id="UP000619788">
    <property type="component" value="Unassembled WGS sequence"/>
</dbReference>
<name>A0A8J3SPW0_9ACTN</name>
<feature type="transmembrane region" description="Helical" evidence="1">
    <location>
        <begin position="51"/>
        <end position="73"/>
    </location>
</feature>
<comment type="caution">
    <text evidence="2">The sequence shown here is derived from an EMBL/GenBank/DDBJ whole genome shotgun (WGS) entry which is preliminary data.</text>
</comment>
<dbReference type="PANTHER" id="PTHR36833">
    <property type="entry name" value="SLR0610 PROTEIN-RELATED"/>
    <property type="match status" value="1"/>
</dbReference>
<feature type="transmembrane region" description="Helical" evidence="1">
    <location>
        <begin position="229"/>
        <end position="250"/>
    </location>
</feature>
<evidence type="ECO:0000313" key="3">
    <source>
        <dbReference type="Proteomes" id="UP000619788"/>
    </source>
</evidence>
<keyword evidence="1" id="KW-0472">Membrane</keyword>
<dbReference type="AlphaFoldDB" id="A0A8J3SPW0"/>
<organism evidence="2 3">
    <name type="scientific">Planobispora siamensis</name>
    <dbReference type="NCBI Taxonomy" id="936338"/>
    <lineage>
        <taxon>Bacteria</taxon>
        <taxon>Bacillati</taxon>
        <taxon>Actinomycetota</taxon>
        <taxon>Actinomycetes</taxon>
        <taxon>Streptosporangiales</taxon>
        <taxon>Streptosporangiaceae</taxon>
        <taxon>Planobispora</taxon>
    </lineage>
</organism>
<proteinExistence type="predicted"/>
<dbReference type="EMBL" id="BOOJ01000063">
    <property type="protein sequence ID" value="GIH96234.1"/>
    <property type="molecule type" value="Genomic_DNA"/>
</dbReference>
<feature type="transmembrane region" description="Helical" evidence="1">
    <location>
        <begin position="21"/>
        <end position="45"/>
    </location>
</feature>
<reference evidence="2 3" key="1">
    <citation type="submission" date="2021-01" db="EMBL/GenBank/DDBJ databases">
        <title>Whole genome shotgun sequence of Planobispora siamensis NBRC 107568.</title>
        <authorList>
            <person name="Komaki H."/>
            <person name="Tamura T."/>
        </authorList>
    </citation>
    <scope>NUCLEOTIDE SEQUENCE [LARGE SCALE GENOMIC DNA]</scope>
    <source>
        <strain evidence="2 3">NBRC 107568</strain>
    </source>
</reference>
<keyword evidence="1" id="KW-1133">Transmembrane helix</keyword>
<dbReference type="PANTHER" id="PTHR36833:SF1">
    <property type="entry name" value="INTEGRAL MEMBRANE TRANSPORT PROTEIN"/>
    <property type="match status" value="1"/>
</dbReference>
<dbReference type="RefSeq" id="WP_204068292.1">
    <property type="nucleotide sequence ID" value="NZ_BOOJ01000063.1"/>
</dbReference>
<accession>A0A8J3SPW0</accession>